<name>A0A419X921_9BACT</name>
<dbReference type="OrthoDB" id="795425at2"/>
<protein>
    <recommendedName>
        <fullName evidence="4">MORN repeat protein</fullName>
    </recommendedName>
</protein>
<dbReference type="Gene3D" id="2.20.110.10">
    <property type="entry name" value="Histone H3 K4-specific methyltransferase SET7/9 N-terminal domain"/>
    <property type="match status" value="1"/>
</dbReference>
<evidence type="ECO:0000256" key="1">
    <source>
        <dbReference type="SAM" id="SignalP"/>
    </source>
</evidence>
<reference evidence="2 3" key="1">
    <citation type="submission" date="2018-09" db="EMBL/GenBank/DDBJ databases">
        <title>Genomic Encyclopedia of Archaeal and Bacterial Type Strains, Phase II (KMG-II): from individual species to whole genera.</title>
        <authorList>
            <person name="Goeker M."/>
        </authorList>
    </citation>
    <scope>NUCLEOTIDE SEQUENCE [LARGE SCALE GENOMIC DNA]</scope>
    <source>
        <strain evidence="2 3">DSM 21950</strain>
    </source>
</reference>
<proteinExistence type="predicted"/>
<dbReference type="AlphaFoldDB" id="A0A419X921"/>
<dbReference type="Proteomes" id="UP000284531">
    <property type="component" value="Unassembled WGS sequence"/>
</dbReference>
<evidence type="ECO:0008006" key="4">
    <source>
        <dbReference type="Google" id="ProtNLM"/>
    </source>
</evidence>
<dbReference type="SUPFAM" id="SSF82185">
    <property type="entry name" value="Histone H3 K4-specific methyltransferase SET7/9 N-terminal domain"/>
    <property type="match status" value="1"/>
</dbReference>
<evidence type="ECO:0000313" key="3">
    <source>
        <dbReference type="Proteomes" id="UP000284531"/>
    </source>
</evidence>
<feature type="chain" id="PRO_5019055824" description="MORN repeat protein" evidence="1">
    <location>
        <begin position="22"/>
        <end position="359"/>
    </location>
</feature>
<evidence type="ECO:0000313" key="2">
    <source>
        <dbReference type="EMBL" id="RKE04070.1"/>
    </source>
</evidence>
<organism evidence="2 3">
    <name type="scientific">Marinifilum flexuosum</name>
    <dbReference type="NCBI Taxonomy" id="1117708"/>
    <lineage>
        <taxon>Bacteria</taxon>
        <taxon>Pseudomonadati</taxon>
        <taxon>Bacteroidota</taxon>
        <taxon>Bacteroidia</taxon>
        <taxon>Marinilabiliales</taxon>
        <taxon>Marinifilaceae</taxon>
    </lineage>
</organism>
<dbReference type="EMBL" id="RAPQ01000008">
    <property type="protein sequence ID" value="RKE04070.1"/>
    <property type="molecule type" value="Genomic_DNA"/>
</dbReference>
<dbReference type="RefSeq" id="WP_147375905.1">
    <property type="nucleotide sequence ID" value="NZ_RAPQ01000008.1"/>
</dbReference>
<comment type="caution">
    <text evidence="2">The sequence shown here is derived from an EMBL/GenBank/DDBJ whole genome shotgun (WGS) entry which is preliminary data.</text>
</comment>
<gene>
    <name evidence="2" type="ORF">BXY64_1084</name>
</gene>
<feature type="signal peptide" evidence="1">
    <location>
        <begin position="1"/>
        <end position="21"/>
    </location>
</feature>
<keyword evidence="3" id="KW-1185">Reference proteome</keyword>
<sequence>MYKNIIIVLTLFLMIMSNANAQGDKLFYDSIWRITNEKNAEYYRVGTVSSGCFTGKIKDCFITGEQQMTGNYNNGKKEGEFKFYFKNGKLRKQGSFENNERIGVWNYYNSNGTLRQKLQFSSNHEFKLLEYNDSLGNEIEREGNKLVWKNRYVDYYTDGYSRFGKFHIEGAFENNVKSGEWICTDGNGNILYVEKFSKGNFKKRTSRSDQFSYRYPDSPMKVPFKKNEEIYNKLPVENKFYRTENFIYSPNVIIKGFKPQMFIVSEVMPSALFTKDILKSVTNQIKEVVSETHPDDKKLEIKYLIQKDGTISNISMEKIEDQVVSKKIRNIMSENIFWTPGYQRQEPVYISKSLVIELE</sequence>
<keyword evidence="1" id="KW-0732">Signal</keyword>
<accession>A0A419X921</accession>